<sequence>MDVTVSLDVAFGPVPIADFEFDCLRNSDAPCDGMVTGMQCPYVAGSLSSADSAASQHAKEMAAEVGLGVAVPQGQADPPLCLEIAEPKGKVDSAESLEIAAPRGNADSAIQCLDVASKADSAACSSLEVAGTQCFADSAARNGAESSLICLADSMQPVMHLILRMEGENYLTSESQAEAANGNDSVDDCCARDLLAGVDTGLSQPEGVHDVLITKSKLADISVEQLHTGKTNTYVLPEVNSGLSFEIETGAIRDPSWRMVPRNNGAAGFVVRGQ</sequence>
<evidence type="ECO:0000313" key="1">
    <source>
        <dbReference type="EMBL" id="KAK7042734.1"/>
    </source>
</evidence>
<reference evidence="1 2" key="1">
    <citation type="journal article" date="2024" name="J Genomics">
        <title>Draft genome sequencing and assembly of Favolaschia claudopus CIRM-BRFM 2984 isolated from oak limbs.</title>
        <authorList>
            <person name="Navarro D."/>
            <person name="Drula E."/>
            <person name="Chaduli D."/>
            <person name="Cazenave R."/>
            <person name="Ahrendt S."/>
            <person name="Wang J."/>
            <person name="Lipzen A."/>
            <person name="Daum C."/>
            <person name="Barry K."/>
            <person name="Grigoriev I.V."/>
            <person name="Favel A."/>
            <person name="Rosso M.N."/>
            <person name="Martin F."/>
        </authorList>
    </citation>
    <scope>NUCLEOTIDE SEQUENCE [LARGE SCALE GENOMIC DNA]</scope>
    <source>
        <strain evidence="1 2">CIRM-BRFM 2984</strain>
    </source>
</reference>
<organism evidence="1 2">
    <name type="scientific">Favolaschia claudopus</name>
    <dbReference type="NCBI Taxonomy" id="2862362"/>
    <lineage>
        <taxon>Eukaryota</taxon>
        <taxon>Fungi</taxon>
        <taxon>Dikarya</taxon>
        <taxon>Basidiomycota</taxon>
        <taxon>Agaricomycotina</taxon>
        <taxon>Agaricomycetes</taxon>
        <taxon>Agaricomycetidae</taxon>
        <taxon>Agaricales</taxon>
        <taxon>Marasmiineae</taxon>
        <taxon>Mycenaceae</taxon>
        <taxon>Favolaschia</taxon>
    </lineage>
</organism>
<comment type="caution">
    <text evidence="1">The sequence shown here is derived from an EMBL/GenBank/DDBJ whole genome shotgun (WGS) entry which is preliminary data.</text>
</comment>
<name>A0AAW0CSK5_9AGAR</name>
<dbReference type="Proteomes" id="UP001362999">
    <property type="component" value="Unassembled WGS sequence"/>
</dbReference>
<proteinExistence type="predicted"/>
<keyword evidence="2" id="KW-1185">Reference proteome</keyword>
<dbReference type="EMBL" id="JAWWNJ010000013">
    <property type="protein sequence ID" value="KAK7042734.1"/>
    <property type="molecule type" value="Genomic_DNA"/>
</dbReference>
<gene>
    <name evidence="1" type="ORF">R3P38DRAFT_2891986</name>
</gene>
<dbReference type="AlphaFoldDB" id="A0AAW0CSK5"/>
<evidence type="ECO:0000313" key="2">
    <source>
        <dbReference type="Proteomes" id="UP001362999"/>
    </source>
</evidence>
<protein>
    <submittedName>
        <fullName evidence="1">Uncharacterized protein</fullName>
    </submittedName>
</protein>
<accession>A0AAW0CSK5</accession>